<dbReference type="Proteomes" id="UP001430306">
    <property type="component" value="Unassembled WGS sequence"/>
</dbReference>
<evidence type="ECO:0000256" key="5">
    <source>
        <dbReference type="ARBA" id="ARBA00022989"/>
    </source>
</evidence>
<feature type="transmembrane region" description="Helical" evidence="7">
    <location>
        <begin position="254"/>
        <end position="276"/>
    </location>
</feature>
<feature type="domain" description="Membrane transport protein MMPL" evidence="8">
    <location>
        <begin position="587"/>
        <end position="781"/>
    </location>
</feature>
<keyword evidence="10" id="KW-1185">Reference proteome</keyword>
<comment type="subcellular location">
    <subcellularLocation>
        <location evidence="1">Cell membrane</location>
        <topology evidence="1">Multi-pass membrane protein</topology>
    </subcellularLocation>
</comment>
<name>A0ABS8NIN6_9BACT</name>
<keyword evidence="6 7" id="KW-0472">Membrane</keyword>
<dbReference type="InterPro" id="IPR050545">
    <property type="entry name" value="Mycobact_MmpL"/>
</dbReference>
<evidence type="ECO:0000256" key="1">
    <source>
        <dbReference type="ARBA" id="ARBA00004651"/>
    </source>
</evidence>
<comment type="caution">
    <text evidence="9">The sequence shown here is derived from an EMBL/GenBank/DDBJ whole genome shotgun (WGS) entry which is preliminary data.</text>
</comment>
<organism evidence="9 10">
    <name type="scientific">Rhodopirellula halodulae</name>
    <dbReference type="NCBI Taxonomy" id="2894198"/>
    <lineage>
        <taxon>Bacteria</taxon>
        <taxon>Pseudomonadati</taxon>
        <taxon>Planctomycetota</taxon>
        <taxon>Planctomycetia</taxon>
        <taxon>Pirellulales</taxon>
        <taxon>Pirellulaceae</taxon>
        <taxon>Rhodopirellula</taxon>
    </lineage>
</organism>
<feature type="transmembrane region" description="Helical" evidence="7">
    <location>
        <begin position="681"/>
        <end position="705"/>
    </location>
</feature>
<dbReference type="PANTHER" id="PTHR33406">
    <property type="entry name" value="MEMBRANE PROTEIN MJ1562-RELATED"/>
    <property type="match status" value="1"/>
</dbReference>
<feature type="transmembrane region" description="Helical" evidence="7">
    <location>
        <begin position="282"/>
        <end position="300"/>
    </location>
</feature>
<evidence type="ECO:0000256" key="6">
    <source>
        <dbReference type="ARBA" id="ARBA00023136"/>
    </source>
</evidence>
<evidence type="ECO:0000256" key="2">
    <source>
        <dbReference type="ARBA" id="ARBA00010157"/>
    </source>
</evidence>
<dbReference type="SUPFAM" id="SSF82866">
    <property type="entry name" value="Multidrug efflux transporter AcrB transmembrane domain"/>
    <property type="match status" value="2"/>
</dbReference>
<evidence type="ECO:0000256" key="3">
    <source>
        <dbReference type="ARBA" id="ARBA00022475"/>
    </source>
</evidence>
<protein>
    <submittedName>
        <fullName evidence="9">Efflux RND transporter permease subunit</fullName>
    </submittedName>
</protein>
<feature type="transmembrane region" description="Helical" evidence="7">
    <location>
        <begin position="20"/>
        <end position="37"/>
    </location>
</feature>
<feature type="transmembrane region" description="Helical" evidence="7">
    <location>
        <begin position="424"/>
        <end position="442"/>
    </location>
</feature>
<keyword evidence="5 7" id="KW-1133">Transmembrane helix</keyword>
<dbReference type="PANTHER" id="PTHR33406:SF6">
    <property type="entry name" value="MEMBRANE PROTEIN YDGH-RELATED"/>
    <property type="match status" value="1"/>
</dbReference>
<reference evidence="9" key="1">
    <citation type="submission" date="2021-11" db="EMBL/GenBank/DDBJ databases">
        <title>Genome sequence.</title>
        <authorList>
            <person name="Sun Q."/>
        </authorList>
    </citation>
    <scope>NUCLEOTIDE SEQUENCE</scope>
    <source>
        <strain evidence="9">JC740</strain>
    </source>
</reference>
<dbReference type="EMBL" id="JAJKFW010000020">
    <property type="protein sequence ID" value="MCC9642341.1"/>
    <property type="molecule type" value="Genomic_DNA"/>
</dbReference>
<keyword evidence="3" id="KW-1003">Cell membrane</keyword>
<dbReference type="Gene3D" id="1.20.1640.10">
    <property type="entry name" value="Multidrug efflux transporter AcrB transmembrane domain"/>
    <property type="match status" value="2"/>
</dbReference>
<evidence type="ECO:0000256" key="4">
    <source>
        <dbReference type="ARBA" id="ARBA00022692"/>
    </source>
</evidence>
<feature type="transmembrane region" description="Helical" evidence="7">
    <location>
        <begin position="355"/>
        <end position="376"/>
    </location>
</feature>
<evidence type="ECO:0000259" key="8">
    <source>
        <dbReference type="Pfam" id="PF03176"/>
    </source>
</evidence>
<feature type="transmembrane region" description="Helical" evidence="7">
    <location>
        <begin position="654"/>
        <end position="675"/>
    </location>
</feature>
<evidence type="ECO:0000313" key="9">
    <source>
        <dbReference type="EMBL" id="MCC9642341.1"/>
    </source>
</evidence>
<feature type="transmembrane region" description="Helical" evidence="7">
    <location>
        <begin position="726"/>
        <end position="746"/>
    </location>
</feature>
<accession>A0ABS8NIN6</accession>
<proteinExistence type="inferred from homology"/>
<sequence>MKSTLIASPRHGLAHFLVAWRWWLFGIGCLLAIPLTIQQRDLGMDRSLASMFASDDPTLLQYQHLQRTFGGNLVVMLVYDDPDLMTAEGVRRSQAWTAQAESLPGVRGVLSIAKLVEAFHYIQPPMSLSDAASFLTSESSDSKAGATSGSKMLSQDDPIALAFRGMFAGYTHSPDEETAAIVAMLDTDQSQAAVEGLLALAEQLPQERRPVLVGEPVLLDDAFDLIEQDGNRLAMGTIGLLSLVMLLTLRDYRVVLLAILTIAWSTVATRASMVVLGMEMSLVSTILIAIIAVITVASVMHVGIRMKDRVTTASQNHSAAIAFLAVPIVWTCLTDAAGFASLLQSDVQPVKQFGAMTGIAAISIVLSLLWFTAAMMSLPGWRRFSSDESALRQLEGSGEASLDGRFHQSMMWLVCKSLHHRRGLTGLAVLGLIVSTVLAARLPTETSFLKNFRDDSPIVQAYERVERELGGAGVWDVVLPAPEVITPEYAERVRKLETQLRQVQVVSADDGETYCLTKVLSLADADGVAAMSPLLAIVTPEIRLAGMRAAIPTFAEALLTFKSSGELSSDPIDRELRIMLRSKEHMPGDVKQDLIAKVTQVVHEFDEDASVTGYSVMMSRLVDSLMRDQWQALIISLLLVGALIAIATRSVRYALAALLTNSLPVMFVLTAMGWLGGGLNLGSAMIGAVSIGLSIDGSIHFLAGYQRRLSHGMRPDLAAAHAATDVATPILLATLALVVGFAILISSPFIPTATFGTLIAATLAASAIINLTLLPAAVVAFESRLFDSSNESFPT</sequence>
<dbReference type="InterPro" id="IPR004869">
    <property type="entry name" value="MMPL_dom"/>
</dbReference>
<gene>
    <name evidence="9" type="ORF">LOC71_08645</name>
</gene>
<evidence type="ECO:0000256" key="7">
    <source>
        <dbReference type="SAM" id="Phobius"/>
    </source>
</evidence>
<evidence type="ECO:0000313" key="10">
    <source>
        <dbReference type="Proteomes" id="UP001430306"/>
    </source>
</evidence>
<feature type="domain" description="Membrane transport protein MMPL" evidence="8">
    <location>
        <begin position="167"/>
        <end position="383"/>
    </location>
</feature>
<feature type="transmembrane region" description="Helical" evidence="7">
    <location>
        <begin position="630"/>
        <end position="647"/>
    </location>
</feature>
<keyword evidence="4 7" id="KW-0812">Transmembrane</keyword>
<dbReference type="RefSeq" id="WP_230273147.1">
    <property type="nucleotide sequence ID" value="NZ_JAJKFW010000020.1"/>
</dbReference>
<comment type="similarity">
    <text evidence="2">Belongs to the resistance-nodulation-cell division (RND) (TC 2.A.6) family. MmpL subfamily.</text>
</comment>
<dbReference type="Pfam" id="PF03176">
    <property type="entry name" value="MMPL"/>
    <property type="match status" value="2"/>
</dbReference>
<feature type="transmembrane region" description="Helical" evidence="7">
    <location>
        <begin position="758"/>
        <end position="781"/>
    </location>
</feature>
<feature type="transmembrane region" description="Helical" evidence="7">
    <location>
        <begin position="321"/>
        <end position="343"/>
    </location>
</feature>